<sequence>MTHHHERAGSILPFVALAGVLGWGAAMLCRQGRLSHGRPDGRQHGPQHRRRRLAAISDKAAAEGEATDDCDFVRPAGRGAMRDPPRRWEDVDEASDASFPSSDPPGNY</sequence>
<feature type="compositionally biased region" description="Basic and acidic residues" evidence="1">
    <location>
        <begin position="80"/>
        <end position="89"/>
    </location>
</feature>
<evidence type="ECO:0000256" key="1">
    <source>
        <dbReference type="SAM" id="MobiDB-lite"/>
    </source>
</evidence>
<keyword evidence="4" id="KW-1185">Reference proteome</keyword>
<name>A0A1H6JZG8_9RHOB</name>
<dbReference type="RefSeq" id="WP_090845094.1">
    <property type="nucleotide sequence ID" value="NZ_FNXG01000001.1"/>
</dbReference>
<feature type="region of interest" description="Disordered" evidence="1">
    <location>
        <begin position="59"/>
        <end position="108"/>
    </location>
</feature>
<dbReference type="Proteomes" id="UP000199125">
    <property type="component" value="Unassembled WGS sequence"/>
</dbReference>
<accession>A0A1H6JZG8</accession>
<keyword evidence="2" id="KW-0812">Transmembrane</keyword>
<feature type="transmembrane region" description="Helical" evidence="2">
    <location>
        <begin position="12"/>
        <end position="29"/>
    </location>
</feature>
<evidence type="ECO:0000313" key="4">
    <source>
        <dbReference type="Proteomes" id="UP000199125"/>
    </source>
</evidence>
<gene>
    <name evidence="3" type="ORF">SAMN04488075_0566</name>
</gene>
<proteinExistence type="predicted"/>
<keyword evidence="2" id="KW-1133">Transmembrane helix</keyword>
<feature type="compositionally biased region" description="Low complexity" evidence="1">
    <location>
        <begin position="96"/>
        <end position="108"/>
    </location>
</feature>
<evidence type="ECO:0000256" key="2">
    <source>
        <dbReference type="SAM" id="Phobius"/>
    </source>
</evidence>
<protein>
    <submittedName>
        <fullName evidence="3">Uncharacterized protein</fullName>
    </submittedName>
</protein>
<evidence type="ECO:0000313" key="3">
    <source>
        <dbReference type="EMBL" id="SEH64782.1"/>
    </source>
</evidence>
<keyword evidence="2" id="KW-0472">Membrane</keyword>
<dbReference type="EMBL" id="FNXG01000001">
    <property type="protein sequence ID" value="SEH64782.1"/>
    <property type="molecule type" value="Genomic_DNA"/>
</dbReference>
<dbReference type="OrthoDB" id="7873635at2"/>
<organism evidence="3 4">
    <name type="scientific">Paracoccus alkenifer</name>
    <dbReference type="NCBI Taxonomy" id="65735"/>
    <lineage>
        <taxon>Bacteria</taxon>
        <taxon>Pseudomonadati</taxon>
        <taxon>Pseudomonadota</taxon>
        <taxon>Alphaproteobacteria</taxon>
        <taxon>Rhodobacterales</taxon>
        <taxon>Paracoccaceae</taxon>
        <taxon>Paracoccus</taxon>
    </lineage>
</organism>
<dbReference type="AlphaFoldDB" id="A0A1H6JZG8"/>
<reference evidence="4" key="1">
    <citation type="submission" date="2016-10" db="EMBL/GenBank/DDBJ databases">
        <authorList>
            <person name="Varghese N."/>
            <person name="Submissions S."/>
        </authorList>
    </citation>
    <scope>NUCLEOTIDE SEQUENCE [LARGE SCALE GENOMIC DNA]</scope>
    <source>
        <strain evidence="4">DSM 11593</strain>
    </source>
</reference>
<feature type="region of interest" description="Disordered" evidence="1">
    <location>
        <begin position="33"/>
        <end position="52"/>
    </location>
</feature>